<dbReference type="Proteomes" id="UP000290572">
    <property type="component" value="Unassembled WGS sequence"/>
</dbReference>
<sequence>MSNRDSDQLEMRENERADTKIEVVDEVMNKERETKDEWEEPVDSGQEIDELSSKTLHLNDPREEHYEGVLDISTHRKKPKNPNVLTHEPIIPDTVSSTELNSPNKPATVTVTLCRPNADLFSSADRTICAILKLCHSLLSKSRLLPVAELLERLFAKLLTQDVISLRAKTLKEHKCLGCQESH</sequence>
<organism evidence="2 3">
    <name type="scientific">Labeo rohita</name>
    <name type="common">Indian major carp</name>
    <name type="synonym">Cyprinus rohita</name>
    <dbReference type="NCBI Taxonomy" id="84645"/>
    <lineage>
        <taxon>Eukaryota</taxon>
        <taxon>Metazoa</taxon>
        <taxon>Chordata</taxon>
        <taxon>Craniata</taxon>
        <taxon>Vertebrata</taxon>
        <taxon>Euteleostomi</taxon>
        <taxon>Actinopterygii</taxon>
        <taxon>Neopterygii</taxon>
        <taxon>Teleostei</taxon>
        <taxon>Ostariophysi</taxon>
        <taxon>Cypriniformes</taxon>
        <taxon>Cyprinidae</taxon>
        <taxon>Labeoninae</taxon>
        <taxon>Labeonini</taxon>
        <taxon>Labeo</taxon>
    </lineage>
</organism>
<dbReference type="EMBL" id="QBIY01012612">
    <property type="protein sequence ID" value="RXN21488.1"/>
    <property type="molecule type" value="Genomic_DNA"/>
</dbReference>
<protein>
    <submittedName>
        <fullName evidence="2">Uncharacterized protein</fullName>
    </submittedName>
</protein>
<evidence type="ECO:0000256" key="1">
    <source>
        <dbReference type="SAM" id="MobiDB-lite"/>
    </source>
</evidence>
<feature type="region of interest" description="Disordered" evidence="1">
    <location>
        <begin position="1"/>
        <end position="49"/>
    </location>
</feature>
<feature type="compositionally biased region" description="Acidic residues" evidence="1">
    <location>
        <begin position="36"/>
        <end position="49"/>
    </location>
</feature>
<comment type="caution">
    <text evidence="2">The sequence shown here is derived from an EMBL/GenBank/DDBJ whole genome shotgun (WGS) entry which is preliminary data.</text>
</comment>
<evidence type="ECO:0000313" key="3">
    <source>
        <dbReference type="Proteomes" id="UP000290572"/>
    </source>
</evidence>
<name>A0A498MJF7_LABRO</name>
<reference evidence="2 3" key="1">
    <citation type="submission" date="2018-03" db="EMBL/GenBank/DDBJ databases">
        <title>Draft genome sequence of Rohu Carp (Labeo rohita).</title>
        <authorList>
            <person name="Das P."/>
            <person name="Kushwaha B."/>
            <person name="Joshi C.G."/>
            <person name="Kumar D."/>
            <person name="Nagpure N.S."/>
            <person name="Sahoo L."/>
            <person name="Das S.P."/>
            <person name="Bit A."/>
            <person name="Patnaik S."/>
            <person name="Meher P.K."/>
            <person name="Jayasankar P."/>
            <person name="Koringa P.G."/>
            <person name="Patel N.V."/>
            <person name="Hinsu A.T."/>
            <person name="Kumar R."/>
            <person name="Pandey M."/>
            <person name="Agarwal S."/>
            <person name="Srivastava S."/>
            <person name="Singh M."/>
            <person name="Iquebal M.A."/>
            <person name="Jaiswal S."/>
            <person name="Angadi U.B."/>
            <person name="Kumar N."/>
            <person name="Raza M."/>
            <person name="Shah T.M."/>
            <person name="Rai A."/>
            <person name="Jena J.K."/>
        </authorList>
    </citation>
    <scope>NUCLEOTIDE SEQUENCE [LARGE SCALE GENOMIC DNA]</scope>
    <source>
        <strain evidence="2">DASCIFA01</strain>
        <tissue evidence="2">Testis</tissue>
    </source>
</reference>
<gene>
    <name evidence="2" type="ORF">ROHU_024067</name>
</gene>
<proteinExistence type="predicted"/>
<accession>A0A498MJF7</accession>
<feature type="compositionally biased region" description="Basic and acidic residues" evidence="1">
    <location>
        <begin position="1"/>
        <end position="35"/>
    </location>
</feature>
<evidence type="ECO:0000313" key="2">
    <source>
        <dbReference type="EMBL" id="RXN21488.1"/>
    </source>
</evidence>
<keyword evidence="3" id="KW-1185">Reference proteome</keyword>
<dbReference type="AlphaFoldDB" id="A0A498MJF7"/>